<dbReference type="PANTHER" id="PTHR46182:SF2">
    <property type="entry name" value="FI19480P1"/>
    <property type="match status" value="1"/>
</dbReference>
<evidence type="ECO:0000313" key="3">
    <source>
        <dbReference type="EMBL" id="MEE2003417.1"/>
    </source>
</evidence>
<feature type="domain" description="PKD/Chitinase" evidence="2">
    <location>
        <begin position="302"/>
        <end position="391"/>
    </location>
</feature>
<dbReference type="SUPFAM" id="SSF49299">
    <property type="entry name" value="PKD domain"/>
    <property type="match status" value="3"/>
</dbReference>
<accession>A0ABU7JA91</accession>
<reference evidence="3 4" key="1">
    <citation type="submission" date="2023-07" db="EMBL/GenBank/DDBJ databases">
        <title>Alkalimonas sp., MEB108 novel, alkaliphilic bacterium isolated from Lonar Lake, India.</title>
        <authorList>
            <person name="Joshi A."/>
            <person name="Thite S."/>
        </authorList>
    </citation>
    <scope>NUCLEOTIDE SEQUENCE [LARGE SCALE GENOMIC DNA]</scope>
    <source>
        <strain evidence="3 4">MEB108</strain>
    </source>
</reference>
<evidence type="ECO:0000256" key="1">
    <source>
        <dbReference type="SAM" id="SignalP"/>
    </source>
</evidence>
<evidence type="ECO:0000313" key="4">
    <source>
        <dbReference type="Proteomes" id="UP001336314"/>
    </source>
</evidence>
<sequence>MNITTTLLTRTAWLACAGVVLVNCGGSSSDEAQSPAPQQFTVTTQATAGGSVSPVQRQVNAGQTTSFTISPDSGFSLASAQGCNGSLAAGTFTTGVIQANCTVNVTFNALPIADAGANQTVETGNLVTLDGSASSDAEGDALSYAWQVTQVPEGASVALSSATDVRPSFTPQVDGVYVFQLVVSDPYGSSEPAQVQVEATTANLPPVANAGPNQSVATGAQVELDGRQSSDPEGQPLSYSWIMVSRPNGSMAELSATDTATTQFTADVAGEFVIELTVNDGELDSEPVQVLVEATTANVPPVANAGSDQTVIVNSVVQLSGAASSDADGDQLSYHWQFVSIPDNSEAELINARDVEAEFTPDQVGNYVIRLTVDDGVDSATDQVVIEAIAARLQLQEKDFFSGYRDLNFPYSSSGTMSVTLVGSNTVTVGEYRLVALGQDYVITDLVASDDNNLVVPEFAGLVDGQIIAAGDTVDFRLLSPKTGNQQANVVFSFRVEGTDKTFQVRRLLTTN</sequence>
<proteinExistence type="predicted"/>
<dbReference type="InterPro" id="IPR022409">
    <property type="entry name" value="PKD/Chitinase_dom"/>
</dbReference>
<feature type="domain" description="PKD/Chitinase" evidence="2">
    <location>
        <begin position="112"/>
        <end position="200"/>
    </location>
</feature>
<feature type="chain" id="PRO_5046119697" evidence="1">
    <location>
        <begin position="33"/>
        <end position="512"/>
    </location>
</feature>
<gene>
    <name evidence="3" type="ORF">QWY20_18380</name>
</gene>
<dbReference type="SMART" id="SM00089">
    <property type="entry name" value="PKD"/>
    <property type="match status" value="3"/>
</dbReference>
<feature type="signal peptide" evidence="1">
    <location>
        <begin position="1"/>
        <end position="32"/>
    </location>
</feature>
<comment type="caution">
    <text evidence="3">The sequence shown here is derived from an EMBL/GenBank/DDBJ whole genome shotgun (WGS) entry which is preliminary data.</text>
</comment>
<feature type="domain" description="PKD/Chitinase" evidence="2">
    <location>
        <begin position="207"/>
        <end position="293"/>
    </location>
</feature>
<dbReference type="InterPro" id="IPR029865">
    <property type="entry name" value="KIAA0319-like"/>
</dbReference>
<dbReference type="RefSeq" id="WP_330130436.1">
    <property type="nucleotide sequence ID" value="NZ_JAUHLI010000039.1"/>
</dbReference>
<dbReference type="InterPro" id="IPR013783">
    <property type="entry name" value="Ig-like_fold"/>
</dbReference>
<dbReference type="PANTHER" id="PTHR46182">
    <property type="entry name" value="FI19480P1"/>
    <property type="match status" value="1"/>
</dbReference>
<dbReference type="Pfam" id="PF22352">
    <property type="entry name" value="K319L-like_PKD"/>
    <property type="match status" value="3"/>
</dbReference>
<name>A0ABU7JA91_9GAMM</name>
<evidence type="ECO:0000259" key="2">
    <source>
        <dbReference type="SMART" id="SM00089"/>
    </source>
</evidence>
<protein>
    <submittedName>
        <fullName evidence="3">PKD domain-containing protein</fullName>
    </submittedName>
</protein>
<organism evidence="3 4">
    <name type="scientific">Alkalimonas cellulosilytica</name>
    <dbReference type="NCBI Taxonomy" id="3058395"/>
    <lineage>
        <taxon>Bacteria</taxon>
        <taxon>Pseudomonadati</taxon>
        <taxon>Pseudomonadota</taxon>
        <taxon>Gammaproteobacteria</taxon>
        <taxon>Alkalimonas</taxon>
    </lineage>
</organism>
<keyword evidence="4" id="KW-1185">Reference proteome</keyword>
<dbReference type="Gene3D" id="2.60.40.10">
    <property type="entry name" value="Immunoglobulins"/>
    <property type="match status" value="3"/>
</dbReference>
<dbReference type="InterPro" id="IPR035986">
    <property type="entry name" value="PKD_dom_sf"/>
</dbReference>
<keyword evidence="1" id="KW-0732">Signal</keyword>
<dbReference type="EMBL" id="JAUHLI010000039">
    <property type="protein sequence ID" value="MEE2003417.1"/>
    <property type="molecule type" value="Genomic_DNA"/>
</dbReference>
<dbReference type="Proteomes" id="UP001336314">
    <property type="component" value="Unassembled WGS sequence"/>
</dbReference>
<dbReference type="CDD" id="cd00146">
    <property type="entry name" value="PKD"/>
    <property type="match status" value="1"/>
</dbReference>